<keyword evidence="2" id="KW-1133">Transmembrane helix</keyword>
<dbReference type="OrthoDB" id="3193253at2759"/>
<feature type="transmembrane region" description="Helical" evidence="2">
    <location>
        <begin position="93"/>
        <end position="114"/>
    </location>
</feature>
<dbReference type="VEuPathDB" id="FungiDB:PC9H_010452"/>
<proteinExistence type="predicted"/>
<sequence length="227" mass="25755">MLLTFTAEVFLTLRVFALLKRNRAVPAVSIIILSWQWGIALYAMSQSSQGTVQNALLLSRREPPLELPMLPNTDPYHICLFITTLTVAPWVEAYLCLSLAFDSLAFMSILYAGFVASRHHHIGVVLRVVYRDGIVYFFVLFSSNLVWLLLLLYARTGLKLMHNQAAMVISSIMINRITLNLKEASTRQSIFTWSTQTFRQLNFTDDGHSVDSEDTNGTELRPLRRGV</sequence>
<dbReference type="Proteomes" id="UP000623687">
    <property type="component" value="Unassembled WGS sequence"/>
</dbReference>
<feature type="transmembrane region" description="Helical" evidence="2">
    <location>
        <begin position="27"/>
        <end position="44"/>
    </location>
</feature>
<comment type="caution">
    <text evidence="3">The sequence shown here is derived from an EMBL/GenBank/DDBJ whole genome shotgun (WGS) entry which is preliminary data.</text>
</comment>
<evidence type="ECO:0000256" key="1">
    <source>
        <dbReference type="SAM" id="MobiDB-lite"/>
    </source>
</evidence>
<dbReference type="AlphaFoldDB" id="A0A8H6ZMI2"/>
<reference evidence="3" key="1">
    <citation type="submission" date="2019-07" db="EMBL/GenBank/DDBJ databases">
        <authorList>
            <person name="Palmer J.M."/>
        </authorList>
    </citation>
    <scope>NUCLEOTIDE SEQUENCE</scope>
    <source>
        <strain evidence="3">PC9</strain>
    </source>
</reference>
<keyword evidence="4" id="KW-1185">Reference proteome</keyword>
<organism evidence="3 4">
    <name type="scientific">Pleurotus ostreatus</name>
    <name type="common">Oyster mushroom</name>
    <name type="synonym">White-rot fungus</name>
    <dbReference type="NCBI Taxonomy" id="5322"/>
    <lineage>
        <taxon>Eukaryota</taxon>
        <taxon>Fungi</taxon>
        <taxon>Dikarya</taxon>
        <taxon>Basidiomycota</taxon>
        <taxon>Agaricomycotina</taxon>
        <taxon>Agaricomycetes</taxon>
        <taxon>Agaricomycetidae</taxon>
        <taxon>Agaricales</taxon>
        <taxon>Pleurotineae</taxon>
        <taxon>Pleurotaceae</taxon>
        <taxon>Pleurotus</taxon>
    </lineage>
</organism>
<feature type="region of interest" description="Disordered" evidence="1">
    <location>
        <begin position="208"/>
        <end position="227"/>
    </location>
</feature>
<evidence type="ECO:0000313" key="3">
    <source>
        <dbReference type="EMBL" id="KAF7422296.1"/>
    </source>
</evidence>
<evidence type="ECO:0000256" key="2">
    <source>
        <dbReference type="SAM" id="Phobius"/>
    </source>
</evidence>
<dbReference type="EMBL" id="JACETU010000008">
    <property type="protein sequence ID" value="KAF7422296.1"/>
    <property type="molecule type" value="Genomic_DNA"/>
</dbReference>
<keyword evidence="2" id="KW-0812">Transmembrane</keyword>
<dbReference type="RefSeq" id="XP_036627328.1">
    <property type="nucleotide sequence ID" value="XM_036779945.1"/>
</dbReference>
<name>A0A8H6ZMI2_PLEOS</name>
<accession>A0A8H6ZMI2</accession>
<keyword evidence="2" id="KW-0472">Membrane</keyword>
<protein>
    <submittedName>
        <fullName evidence="3">Uncharacterized protein</fullName>
    </submittedName>
</protein>
<evidence type="ECO:0000313" key="4">
    <source>
        <dbReference type="Proteomes" id="UP000623687"/>
    </source>
</evidence>
<feature type="transmembrane region" description="Helical" evidence="2">
    <location>
        <begin position="134"/>
        <end position="154"/>
    </location>
</feature>
<gene>
    <name evidence="3" type="ORF">PC9H_010452</name>
</gene>
<dbReference type="GeneID" id="59380270"/>